<sequence length="121" mass="14338">MRRQCFARSVCFPAKKCDWFVCFNLESEMYIWQHTELILHFQPTRCRGVGHDHRLRACSVAWYRVRASYAETEKTNGAYVRTKVALTLRRNEVVKSTIKAHGWIGHCELFSLRRERGFIGR</sequence>
<proteinExistence type="predicted"/>
<name>A0A6A4S9Q8_SCOMX</name>
<reference evidence="1 2" key="1">
    <citation type="submission" date="2019-06" db="EMBL/GenBank/DDBJ databases">
        <title>Draft genomes of female and male turbot (Scophthalmus maximus).</title>
        <authorList>
            <person name="Xu H."/>
            <person name="Xu X.-W."/>
            <person name="Shao C."/>
            <person name="Chen S."/>
        </authorList>
    </citation>
    <scope>NUCLEOTIDE SEQUENCE [LARGE SCALE GENOMIC DNA]</scope>
    <source>
        <strain evidence="1">Ysfricsl-2016a</strain>
        <tissue evidence="1">Blood</tissue>
    </source>
</reference>
<evidence type="ECO:0000313" key="2">
    <source>
        <dbReference type="Proteomes" id="UP000438429"/>
    </source>
</evidence>
<gene>
    <name evidence="1" type="ORF">F2P81_020572</name>
</gene>
<organism evidence="1 2">
    <name type="scientific">Scophthalmus maximus</name>
    <name type="common">Turbot</name>
    <name type="synonym">Psetta maxima</name>
    <dbReference type="NCBI Taxonomy" id="52904"/>
    <lineage>
        <taxon>Eukaryota</taxon>
        <taxon>Metazoa</taxon>
        <taxon>Chordata</taxon>
        <taxon>Craniata</taxon>
        <taxon>Vertebrata</taxon>
        <taxon>Euteleostomi</taxon>
        <taxon>Actinopterygii</taxon>
        <taxon>Neopterygii</taxon>
        <taxon>Teleostei</taxon>
        <taxon>Neoteleostei</taxon>
        <taxon>Acanthomorphata</taxon>
        <taxon>Carangaria</taxon>
        <taxon>Pleuronectiformes</taxon>
        <taxon>Pleuronectoidei</taxon>
        <taxon>Scophthalmidae</taxon>
        <taxon>Scophthalmus</taxon>
    </lineage>
</organism>
<accession>A0A6A4S9Q8</accession>
<protein>
    <submittedName>
        <fullName evidence="1">Uncharacterized protein</fullName>
    </submittedName>
</protein>
<dbReference type="EMBL" id="VEVO01000018">
    <property type="protein sequence ID" value="KAF0027831.1"/>
    <property type="molecule type" value="Genomic_DNA"/>
</dbReference>
<dbReference type="Proteomes" id="UP000438429">
    <property type="component" value="Unassembled WGS sequence"/>
</dbReference>
<evidence type="ECO:0000313" key="1">
    <source>
        <dbReference type="EMBL" id="KAF0027831.1"/>
    </source>
</evidence>
<dbReference type="AlphaFoldDB" id="A0A6A4S9Q8"/>
<comment type="caution">
    <text evidence="1">The sequence shown here is derived from an EMBL/GenBank/DDBJ whole genome shotgun (WGS) entry which is preliminary data.</text>
</comment>